<evidence type="ECO:0000313" key="4">
    <source>
        <dbReference type="Proteomes" id="UP000298787"/>
    </source>
</evidence>
<feature type="coiled-coil region" evidence="1">
    <location>
        <begin position="85"/>
        <end position="119"/>
    </location>
</feature>
<feature type="coiled-coil region" evidence="1">
    <location>
        <begin position="18"/>
        <end position="55"/>
    </location>
</feature>
<dbReference type="AlphaFoldDB" id="A0A4U5VS24"/>
<dbReference type="OrthoDB" id="9936051at2759"/>
<dbReference type="PANTHER" id="PTHR15225:SF1">
    <property type="entry name" value="INTERFERON-INDUCED 35 KDA PROTEIN"/>
    <property type="match status" value="1"/>
</dbReference>
<organism evidence="3 4">
    <name type="scientific">Collichthys lucidus</name>
    <name type="common">Big head croaker</name>
    <name type="synonym">Sciaena lucida</name>
    <dbReference type="NCBI Taxonomy" id="240159"/>
    <lineage>
        <taxon>Eukaryota</taxon>
        <taxon>Metazoa</taxon>
        <taxon>Chordata</taxon>
        <taxon>Craniata</taxon>
        <taxon>Vertebrata</taxon>
        <taxon>Euteleostomi</taxon>
        <taxon>Actinopterygii</taxon>
        <taxon>Neopterygii</taxon>
        <taxon>Teleostei</taxon>
        <taxon>Neoteleostei</taxon>
        <taxon>Acanthomorphata</taxon>
        <taxon>Eupercaria</taxon>
        <taxon>Sciaenidae</taxon>
        <taxon>Collichthys</taxon>
    </lineage>
</organism>
<reference evidence="3 4" key="1">
    <citation type="submission" date="2019-01" db="EMBL/GenBank/DDBJ databases">
        <title>Genome Assembly of Collichthys lucidus.</title>
        <authorList>
            <person name="Cai M."/>
            <person name="Xiao S."/>
        </authorList>
    </citation>
    <scope>NUCLEOTIDE SEQUENCE [LARGE SCALE GENOMIC DNA]</scope>
    <source>
        <strain evidence="3">JT15FE1705JMU</strain>
        <tissue evidence="3">Muscle</tissue>
    </source>
</reference>
<proteinExistence type="predicted"/>
<dbReference type="Proteomes" id="UP000298787">
    <property type="component" value="Chromosome 23"/>
</dbReference>
<evidence type="ECO:0000256" key="1">
    <source>
        <dbReference type="SAM" id="Coils"/>
    </source>
</evidence>
<protein>
    <submittedName>
        <fullName evidence="3">Interferon-induced 35 kDa protein</fullName>
    </submittedName>
</protein>
<keyword evidence="4" id="KW-1185">Reference proteome</keyword>
<evidence type="ECO:0000313" key="3">
    <source>
        <dbReference type="EMBL" id="TKS91453.1"/>
    </source>
</evidence>
<dbReference type="InterPro" id="IPR012677">
    <property type="entry name" value="Nucleotide-bd_a/b_plait_sf"/>
</dbReference>
<dbReference type="Pfam" id="PF07292">
    <property type="entry name" value="NID"/>
    <property type="match status" value="2"/>
</dbReference>
<feature type="domain" description="NID" evidence="2">
    <location>
        <begin position="161"/>
        <end position="249"/>
    </location>
</feature>
<gene>
    <name evidence="3" type="ORF">D9C73_026348</name>
</gene>
<name>A0A4U5VS24_COLLU</name>
<dbReference type="InterPro" id="IPR009909">
    <property type="entry name" value="Nmi/IFP35_dom"/>
</dbReference>
<dbReference type="STRING" id="240159.A0A4U5VS24"/>
<dbReference type="PANTHER" id="PTHR15225">
    <property type="entry name" value="INTERFERON-INDUCED PROTEIN 35/NMI N-MYC/STAT INTERACTING PROTEIN"/>
    <property type="match status" value="1"/>
</dbReference>
<feature type="domain" description="NID" evidence="2">
    <location>
        <begin position="260"/>
        <end position="348"/>
    </location>
</feature>
<dbReference type="EMBL" id="CM014100">
    <property type="protein sequence ID" value="TKS91453.1"/>
    <property type="molecule type" value="Genomic_DNA"/>
</dbReference>
<keyword evidence="1" id="KW-0175">Coiled coil</keyword>
<dbReference type="GO" id="GO:0005634">
    <property type="term" value="C:nucleus"/>
    <property type="evidence" value="ECO:0007669"/>
    <property type="project" value="TreeGrafter"/>
</dbReference>
<accession>A0A4U5VS24</accession>
<sequence>MSSEEDFSLVTEPSMQSLERVKASITNYKKRHEQLLQEQKELATCRDETRELAREFRLRTEKLSQGLQKDELSHKDAIGQEKAKLNLLMEEELDLLREIEKVEKALKEEDAHNSCLKEQTDVFTAVPERKFFFKGATEKAVKAETFEMEPRVEYPMEGGTALVTFEEEVVAKKILEMKSHQVNLGESECSITVEARPVQLMVPRLVEIDTEVCPRRILISDLPRMDTENLLNKLEIHFSKRKHGGGEVDECEMMPDSWTVVLTFVDNDIAKRLTDIEYHDVKLQNKKQRVRVTPFLNGNITNLQTKMSVCPRTVLLTRIPVVTDRDTLQDLLEIHFQQTKNGGGEIEAFLYNPLDEQTTALFQGVSQNKDE</sequence>
<evidence type="ECO:0000259" key="2">
    <source>
        <dbReference type="Pfam" id="PF07292"/>
    </source>
</evidence>
<dbReference type="Gene3D" id="3.30.70.330">
    <property type="match status" value="1"/>
</dbReference>